<dbReference type="InterPro" id="IPR025836">
    <property type="entry name" value="Zn_knuckle_CX2CX4HX4C"/>
</dbReference>
<feature type="domain" description="Zinc knuckle CX2CX4HX4C" evidence="2">
    <location>
        <begin position="9"/>
        <end position="52"/>
    </location>
</feature>
<sequence length="78" mass="8653">MRVSLNGLNPIIKDTIVDFDTGEEAPVSLEYEGIQHMCSNCNPLTHYTKDCPSIATRTLSPDGKQTYTQANSYADSRQ</sequence>
<proteinExistence type="predicted"/>
<accession>A0A8S9ITU2</accession>
<dbReference type="Pfam" id="PF14392">
    <property type="entry name" value="zf-CCHC_4"/>
    <property type="match status" value="1"/>
</dbReference>
<name>A0A8S9ITU2_BRACR</name>
<comment type="caution">
    <text evidence="3">The sequence shown here is derived from an EMBL/GenBank/DDBJ whole genome shotgun (WGS) entry which is preliminary data.</text>
</comment>
<evidence type="ECO:0000313" key="3">
    <source>
        <dbReference type="EMBL" id="KAF2573154.1"/>
    </source>
</evidence>
<dbReference type="AlphaFoldDB" id="A0A8S9ITU2"/>
<dbReference type="EMBL" id="QGKY02001015">
    <property type="protein sequence ID" value="KAF2573154.1"/>
    <property type="molecule type" value="Genomic_DNA"/>
</dbReference>
<feature type="region of interest" description="Disordered" evidence="1">
    <location>
        <begin position="58"/>
        <end position="78"/>
    </location>
</feature>
<organism evidence="3">
    <name type="scientific">Brassica cretica</name>
    <name type="common">Mustard</name>
    <dbReference type="NCBI Taxonomy" id="69181"/>
    <lineage>
        <taxon>Eukaryota</taxon>
        <taxon>Viridiplantae</taxon>
        <taxon>Streptophyta</taxon>
        <taxon>Embryophyta</taxon>
        <taxon>Tracheophyta</taxon>
        <taxon>Spermatophyta</taxon>
        <taxon>Magnoliopsida</taxon>
        <taxon>eudicotyledons</taxon>
        <taxon>Gunneridae</taxon>
        <taxon>Pentapetalae</taxon>
        <taxon>rosids</taxon>
        <taxon>malvids</taxon>
        <taxon>Brassicales</taxon>
        <taxon>Brassicaceae</taxon>
        <taxon>Brassiceae</taxon>
        <taxon>Brassica</taxon>
    </lineage>
</organism>
<evidence type="ECO:0000259" key="2">
    <source>
        <dbReference type="Pfam" id="PF14392"/>
    </source>
</evidence>
<reference evidence="3" key="1">
    <citation type="submission" date="2019-12" db="EMBL/GenBank/DDBJ databases">
        <title>Genome sequencing and annotation of Brassica cretica.</title>
        <authorList>
            <person name="Studholme D.J."/>
            <person name="Sarris P.F."/>
        </authorList>
    </citation>
    <scope>NUCLEOTIDE SEQUENCE</scope>
    <source>
        <strain evidence="3">PFS-102/07</strain>
        <tissue evidence="3">Leaf</tissue>
    </source>
</reference>
<evidence type="ECO:0000256" key="1">
    <source>
        <dbReference type="SAM" id="MobiDB-lite"/>
    </source>
</evidence>
<protein>
    <recommendedName>
        <fullName evidence="2">Zinc knuckle CX2CX4HX4C domain-containing protein</fullName>
    </recommendedName>
</protein>
<gene>
    <name evidence="3" type="ORF">F2Q70_00005685</name>
</gene>